<proteinExistence type="predicted"/>
<dbReference type="EMBL" id="JBHSFI010000003">
    <property type="protein sequence ID" value="MFC4628325.1"/>
    <property type="molecule type" value="Genomic_DNA"/>
</dbReference>
<sequence>MQTVRRFLVLAPVAVVVTAAAYLIYLMVGPGGSVDLRLVGAALLVGLLGAAIVLVAVLAVVGLLRLWGVSNAWAALGLAFGVVAVIQGIDYATIGDDDWRMLTFQVLAGVQVPSWLTFAAGLLVGDLRNRATRNAVRPAA</sequence>
<reference evidence="3" key="1">
    <citation type="journal article" date="2019" name="Int. J. Syst. Evol. Microbiol.">
        <title>The Global Catalogue of Microorganisms (GCM) 10K type strain sequencing project: providing services to taxonomists for standard genome sequencing and annotation.</title>
        <authorList>
            <consortium name="The Broad Institute Genomics Platform"/>
            <consortium name="The Broad Institute Genome Sequencing Center for Infectious Disease"/>
            <person name="Wu L."/>
            <person name="Ma J."/>
        </authorList>
    </citation>
    <scope>NUCLEOTIDE SEQUENCE [LARGE SCALE GENOMIC DNA]</scope>
    <source>
        <strain evidence="3">CCUG 42722</strain>
    </source>
</reference>
<name>A0ABV9HHL8_9MICO</name>
<feature type="transmembrane region" description="Helical" evidence="1">
    <location>
        <begin position="101"/>
        <end position="124"/>
    </location>
</feature>
<dbReference type="RefSeq" id="WP_377134304.1">
    <property type="nucleotide sequence ID" value="NZ_JBHSFI010000003.1"/>
</dbReference>
<accession>A0ABV9HHL8</accession>
<keyword evidence="3" id="KW-1185">Reference proteome</keyword>
<evidence type="ECO:0000256" key="1">
    <source>
        <dbReference type="SAM" id="Phobius"/>
    </source>
</evidence>
<gene>
    <name evidence="2" type="ORF">ACFO6V_08765</name>
</gene>
<comment type="caution">
    <text evidence="2">The sequence shown here is derived from an EMBL/GenBank/DDBJ whole genome shotgun (WGS) entry which is preliminary data.</text>
</comment>
<protein>
    <recommendedName>
        <fullName evidence="4">Superfamily IV 4 TMS phage holin</fullName>
    </recommendedName>
</protein>
<evidence type="ECO:0000313" key="3">
    <source>
        <dbReference type="Proteomes" id="UP001596011"/>
    </source>
</evidence>
<keyword evidence="1" id="KW-0812">Transmembrane</keyword>
<feature type="transmembrane region" description="Helical" evidence="1">
    <location>
        <begin position="40"/>
        <end position="64"/>
    </location>
</feature>
<dbReference type="Proteomes" id="UP001596011">
    <property type="component" value="Unassembled WGS sequence"/>
</dbReference>
<evidence type="ECO:0008006" key="4">
    <source>
        <dbReference type="Google" id="ProtNLM"/>
    </source>
</evidence>
<feature type="transmembrane region" description="Helical" evidence="1">
    <location>
        <begin position="71"/>
        <end position="89"/>
    </location>
</feature>
<keyword evidence="1" id="KW-1133">Transmembrane helix</keyword>
<feature type="transmembrane region" description="Helical" evidence="1">
    <location>
        <begin position="7"/>
        <end position="28"/>
    </location>
</feature>
<evidence type="ECO:0000313" key="2">
    <source>
        <dbReference type="EMBL" id="MFC4628325.1"/>
    </source>
</evidence>
<organism evidence="2 3">
    <name type="scientific">Promicromonospora alba</name>
    <dbReference type="NCBI Taxonomy" id="1616110"/>
    <lineage>
        <taxon>Bacteria</taxon>
        <taxon>Bacillati</taxon>
        <taxon>Actinomycetota</taxon>
        <taxon>Actinomycetes</taxon>
        <taxon>Micrococcales</taxon>
        <taxon>Promicromonosporaceae</taxon>
        <taxon>Promicromonospora</taxon>
    </lineage>
</organism>
<keyword evidence="1" id="KW-0472">Membrane</keyword>